<dbReference type="InterPro" id="IPR002110">
    <property type="entry name" value="Ankyrin_rpt"/>
</dbReference>
<feature type="repeat" description="ANK" evidence="3">
    <location>
        <begin position="139"/>
        <end position="171"/>
    </location>
</feature>
<dbReference type="OrthoDB" id="278248at2"/>
<gene>
    <name evidence="5" type="ORF">FNH08_17780</name>
</gene>
<evidence type="ECO:0000256" key="3">
    <source>
        <dbReference type="PROSITE-ProRule" id="PRU00023"/>
    </source>
</evidence>
<evidence type="ECO:0000313" key="5">
    <source>
        <dbReference type="EMBL" id="MPY58950.1"/>
    </source>
</evidence>
<dbReference type="InterPro" id="IPR036770">
    <property type="entry name" value="Ankyrin_rpt-contain_sf"/>
</dbReference>
<organism evidence="5 6">
    <name type="scientific">Streptomyces spongiae</name>
    <dbReference type="NCBI Taxonomy" id="565072"/>
    <lineage>
        <taxon>Bacteria</taxon>
        <taxon>Bacillati</taxon>
        <taxon>Actinomycetota</taxon>
        <taxon>Actinomycetes</taxon>
        <taxon>Kitasatosporales</taxon>
        <taxon>Streptomycetaceae</taxon>
        <taxon>Streptomyces</taxon>
    </lineage>
</organism>
<dbReference type="EMBL" id="VJZC01000112">
    <property type="protein sequence ID" value="MPY58950.1"/>
    <property type="molecule type" value="Genomic_DNA"/>
</dbReference>
<evidence type="ECO:0000256" key="2">
    <source>
        <dbReference type="ARBA" id="ARBA00023043"/>
    </source>
</evidence>
<evidence type="ECO:0000256" key="4">
    <source>
        <dbReference type="SAM" id="MobiDB-lite"/>
    </source>
</evidence>
<feature type="region of interest" description="Disordered" evidence="4">
    <location>
        <begin position="258"/>
        <end position="287"/>
    </location>
</feature>
<dbReference type="PANTHER" id="PTHR24201">
    <property type="entry name" value="ANK_REP_REGION DOMAIN-CONTAINING PROTEIN"/>
    <property type="match status" value="1"/>
</dbReference>
<evidence type="ECO:0000313" key="6">
    <source>
        <dbReference type="Proteomes" id="UP000400924"/>
    </source>
</evidence>
<dbReference type="PROSITE" id="PS50088">
    <property type="entry name" value="ANK_REPEAT"/>
    <property type="match status" value="4"/>
</dbReference>
<feature type="repeat" description="ANK" evidence="3">
    <location>
        <begin position="40"/>
        <end position="72"/>
    </location>
</feature>
<comment type="caution">
    <text evidence="5">The sequence shown here is derived from an EMBL/GenBank/DDBJ whole genome shotgun (WGS) entry which is preliminary data.</text>
</comment>
<evidence type="ECO:0000256" key="1">
    <source>
        <dbReference type="ARBA" id="ARBA00022737"/>
    </source>
</evidence>
<keyword evidence="1" id="KW-0677">Repeat</keyword>
<dbReference type="SMART" id="SM00248">
    <property type="entry name" value="ANK"/>
    <property type="match status" value="5"/>
</dbReference>
<dbReference type="AlphaFoldDB" id="A0A5N8XHG6"/>
<dbReference type="PROSITE" id="PS50297">
    <property type="entry name" value="ANK_REP_REGION"/>
    <property type="match status" value="2"/>
</dbReference>
<feature type="repeat" description="ANK" evidence="3">
    <location>
        <begin position="73"/>
        <end position="105"/>
    </location>
</feature>
<protein>
    <submittedName>
        <fullName evidence="5">Uncharacterized protein</fullName>
    </submittedName>
</protein>
<reference evidence="5 6" key="1">
    <citation type="submission" date="2019-07" db="EMBL/GenBank/DDBJ databases">
        <title>New species of Amycolatopsis and Streptomyces.</title>
        <authorList>
            <person name="Duangmal K."/>
            <person name="Teo W.F.A."/>
            <person name="Lipun K."/>
        </authorList>
    </citation>
    <scope>NUCLEOTIDE SEQUENCE [LARGE SCALE GENOMIC DNA]</scope>
    <source>
        <strain evidence="5 6">NBRC 106415</strain>
    </source>
</reference>
<keyword evidence="2 3" id="KW-0040">ANK repeat</keyword>
<feature type="repeat" description="ANK" evidence="3">
    <location>
        <begin position="106"/>
        <end position="138"/>
    </location>
</feature>
<proteinExistence type="predicted"/>
<accession>A0A5N8XHG6</accession>
<sequence>MNEHEPPTGPGLFTAVYEGDEDTVVRLLRAGVSPEATDEGGQTVLYLTAVSDAPGIARLLLTAGADPDRLSAGTDSPLCGAACGGHTKVVRALLAAGATPDLEEELGFTALTWAVQRGNTDVVAALLEYGADPNRPTPTGEPPLVAAARRGSPSCVRALLEHGAHARVEALTEARRWLTVDVAAELRAGLERTYGPGHEVTTLRVPEDGGITVVVELRTGDRTVAGNDQQTGHAEIVGLLESVRGEDAGLGRWWSGPQVPDTTREFPDSTRGFPGSTHDLPDTPPAV</sequence>
<keyword evidence="6" id="KW-1185">Reference proteome</keyword>
<dbReference type="SUPFAM" id="SSF48403">
    <property type="entry name" value="Ankyrin repeat"/>
    <property type="match status" value="1"/>
</dbReference>
<dbReference type="Proteomes" id="UP000400924">
    <property type="component" value="Unassembled WGS sequence"/>
</dbReference>
<dbReference type="Pfam" id="PF12796">
    <property type="entry name" value="Ank_2"/>
    <property type="match status" value="1"/>
</dbReference>
<dbReference type="RefSeq" id="WP_152772472.1">
    <property type="nucleotide sequence ID" value="NZ_VJZC01000112.1"/>
</dbReference>
<name>A0A5N8XHG6_9ACTN</name>
<dbReference type="InterPro" id="IPR050776">
    <property type="entry name" value="Ank_Repeat/CDKN_Inhibitor"/>
</dbReference>
<dbReference type="Gene3D" id="1.25.40.20">
    <property type="entry name" value="Ankyrin repeat-containing domain"/>
    <property type="match status" value="1"/>
</dbReference>